<accession>A0A438CKA9</accession>
<organism evidence="1 2">
    <name type="scientific">Vitis vinifera</name>
    <name type="common">Grape</name>
    <dbReference type="NCBI Taxonomy" id="29760"/>
    <lineage>
        <taxon>Eukaryota</taxon>
        <taxon>Viridiplantae</taxon>
        <taxon>Streptophyta</taxon>
        <taxon>Embryophyta</taxon>
        <taxon>Tracheophyta</taxon>
        <taxon>Spermatophyta</taxon>
        <taxon>Magnoliopsida</taxon>
        <taxon>eudicotyledons</taxon>
        <taxon>Gunneridae</taxon>
        <taxon>Pentapetalae</taxon>
        <taxon>rosids</taxon>
        <taxon>Vitales</taxon>
        <taxon>Vitaceae</taxon>
        <taxon>Viteae</taxon>
        <taxon>Vitis</taxon>
    </lineage>
</organism>
<sequence length="69" mass="7896">MSEASKVSTLINPCSIPRQQPATLRRISEHSAILQTQWLKLPDLVTTSENVPKGERETQPPYWTYAWSK</sequence>
<comment type="caution">
    <text evidence="1">The sequence shown here is derived from an EMBL/GenBank/DDBJ whole genome shotgun (WGS) entry which is preliminary data.</text>
</comment>
<gene>
    <name evidence="1" type="ORF">CK203_095839</name>
</gene>
<proteinExistence type="predicted"/>
<name>A0A438CKA9_VITVI</name>
<dbReference type="EMBL" id="QGNW01002191">
    <property type="protein sequence ID" value="RVW23598.1"/>
    <property type="molecule type" value="Genomic_DNA"/>
</dbReference>
<evidence type="ECO:0000313" key="1">
    <source>
        <dbReference type="EMBL" id="RVW23598.1"/>
    </source>
</evidence>
<reference evidence="1 2" key="1">
    <citation type="journal article" date="2018" name="PLoS Genet.">
        <title>Population sequencing reveals clonal diversity and ancestral inbreeding in the grapevine cultivar Chardonnay.</title>
        <authorList>
            <person name="Roach M.J."/>
            <person name="Johnson D.L."/>
            <person name="Bohlmann J."/>
            <person name="van Vuuren H.J."/>
            <person name="Jones S.J."/>
            <person name="Pretorius I.S."/>
            <person name="Schmidt S.A."/>
            <person name="Borneman A.R."/>
        </authorList>
    </citation>
    <scope>NUCLEOTIDE SEQUENCE [LARGE SCALE GENOMIC DNA]</scope>
    <source>
        <strain evidence="2">cv. Chardonnay</strain>
        <tissue evidence="1">Leaf</tissue>
    </source>
</reference>
<evidence type="ECO:0000313" key="2">
    <source>
        <dbReference type="Proteomes" id="UP000288805"/>
    </source>
</evidence>
<protein>
    <submittedName>
        <fullName evidence="1">Uncharacterized protein</fullName>
    </submittedName>
</protein>
<dbReference type="Proteomes" id="UP000288805">
    <property type="component" value="Unassembled WGS sequence"/>
</dbReference>
<dbReference type="AlphaFoldDB" id="A0A438CKA9"/>